<gene>
    <name evidence="2" type="ORF">GMRT_11457</name>
</gene>
<feature type="compositionally biased region" description="Low complexity" evidence="1">
    <location>
        <begin position="102"/>
        <end position="112"/>
    </location>
</feature>
<sequence length="358" mass="40329">MKLTVDQFKLLKAAAKAGCDTGSKIACLSSPMPVRITRFRRVENSPVQEPVLWRCTLYKDSSSLSFNQDGVVDVHDGQGLNACVKSICISHISEKSDSIVAEPPQQEQQQQQGAPMQPVLRPHELPPPPPPPSMRDTYRAPQAMMPSVLQPQQSTLQSTWSKEKEMEYNHLLLTSIGLGKTKKQAPPPETLAQSVRLVSTEITRVQGKTRRPSEDSSFYSTTTRLIDEKKCPNIVRNDHLQVIPDYEILSHMTKAQMEKERYQVIKNEHCTVIFEGCGIVVTNFSQISLTPRSFYLPKELGGYFHTVIIHNYYPKDGNAPLKSLEQELRSCYGSAFRSYDPVKGEIRLQYGSPKNQLP</sequence>
<organism evidence="2 3">
    <name type="scientific">Giardia muris</name>
    <dbReference type="NCBI Taxonomy" id="5742"/>
    <lineage>
        <taxon>Eukaryota</taxon>
        <taxon>Metamonada</taxon>
        <taxon>Diplomonadida</taxon>
        <taxon>Hexamitidae</taxon>
        <taxon>Giardiinae</taxon>
        <taxon>Giardia</taxon>
    </lineage>
</organism>
<feature type="region of interest" description="Disordered" evidence="1">
    <location>
        <begin position="101"/>
        <end position="138"/>
    </location>
</feature>
<proteinExistence type="predicted"/>
<evidence type="ECO:0000256" key="1">
    <source>
        <dbReference type="SAM" id="MobiDB-lite"/>
    </source>
</evidence>
<dbReference type="AlphaFoldDB" id="A0A4Z1TB55"/>
<dbReference type="EMBL" id="VDLU01000001">
    <property type="protein sequence ID" value="TNJ29761.1"/>
    <property type="molecule type" value="Genomic_DNA"/>
</dbReference>
<accession>A0A4Z1TB55</accession>
<evidence type="ECO:0000313" key="3">
    <source>
        <dbReference type="Proteomes" id="UP000315496"/>
    </source>
</evidence>
<keyword evidence="3" id="KW-1185">Reference proteome</keyword>
<dbReference type="Proteomes" id="UP000315496">
    <property type="component" value="Chromosome 1"/>
</dbReference>
<comment type="caution">
    <text evidence="2">The sequence shown here is derived from an EMBL/GenBank/DDBJ whole genome shotgun (WGS) entry which is preliminary data.</text>
</comment>
<name>A0A4Z1TB55_GIAMU</name>
<evidence type="ECO:0000313" key="2">
    <source>
        <dbReference type="EMBL" id="TNJ29761.1"/>
    </source>
</evidence>
<reference evidence="2 3" key="1">
    <citation type="submission" date="2019-05" db="EMBL/GenBank/DDBJ databases">
        <title>The compact genome of Giardia muris reveals important steps in the evolution of intestinal protozoan parasites.</title>
        <authorList>
            <person name="Xu F."/>
            <person name="Jimenez-Gonzalez A."/>
            <person name="Einarsson E."/>
            <person name="Astvaldsson A."/>
            <person name="Peirasmaki D."/>
            <person name="Eckmann L."/>
            <person name="Andersson J.O."/>
            <person name="Svard S.G."/>
            <person name="Jerlstrom-Hultqvist J."/>
        </authorList>
    </citation>
    <scope>NUCLEOTIDE SEQUENCE [LARGE SCALE GENOMIC DNA]</scope>
    <source>
        <strain evidence="2 3">Roberts-Thomson</strain>
    </source>
</reference>
<dbReference type="VEuPathDB" id="GiardiaDB:GMRT_11457"/>
<protein>
    <submittedName>
        <fullName evidence="2">Uncharacterized protein</fullName>
    </submittedName>
</protein>